<feature type="transmembrane region" description="Helical" evidence="1">
    <location>
        <begin position="297"/>
        <end position="319"/>
    </location>
</feature>
<dbReference type="SUPFAM" id="SSF55073">
    <property type="entry name" value="Nucleotide cyclase"/>
    <property type="match status" value="1"/>
</dbReference>
<reference evidence="7" key="1">
    <citation type="submission" date="2023-07" db="EMBL/GenBank/DDBJ databases">
        <title>Thauera sp. CAU 1555 isolated from sand of Yaerae Beach.</title>
        <authorList>
            <person name="Kim W."/>
        </authorList>
    </citation>
    <scope>NUCLEOTIDE SEQUENCE [LARGE SCALE GENOMIC DNA]</scope>
    <source>
        <strain evidence="7">CAU 1555</strain>
    </source>
</reference>
<dbReference type="Proteomes" id="UP000603602">
    <property type="component" value="Unassembled WGS sequence"/>
</dbReference>
<feature type="domain" description="PAS" evidence="2">
    <location>
        <begin position="368"/>
        <end position="414"/>
    </location>
</feature>
<evidence type="ECO:0000259" key="3">
    <source>
        <dbReference type="PROSITE" id="PS50113"/>
    </source>
</evidence>
<dbReference type="InterPro" id="IPR000160">
    <property type="entry name" value="GGDEF_dom"/>
</dbReference>
<feature type="domain" description="EAL" evidence="4">
    <location>
        <begin position="902"/>
        <end position="1156"/>
    </location>
</feature>
<keyword evidence="1" id="KW-0812">Transmembrane</keyword>
<evidence type="ECO:0000259" key="2">
    <source>
        <dbReference type="PROSITE" id="PS50112"/>
    </source>
</evidence>
<keyword evidence="1" id="KW-1133">Transmembrane helix</keyword>
<keyword evidence="7" id="KW-1185">Reference proteome</keyword>
<evidence type="ECO:0000259" key="5">
    <source>
        <dbReference type="PROSITE" id="PS50887"/>
    </source>
</evidence>
<dbReference type="InterPro" id="IPR001610">
    <property type="entry name" value="PAC"/>
</dbReference>
<dbReference type="Gene3D" id="3.30.450.20">
    <property type="entry name" value="PAS domain"/>
    <property type="match status" value="3"/>
</dbReference>
<dbReference type="Gene3D" id="2.10.70.100">
    <property type="match status" value="1"/>
</dbReference>
<evidence type="ECO:0000313" key="7">
    <source>
        <dbReference type="Proteomes" id="UP000603602"/>
    </source>
</evidence>
<dbReference type="InterPro" id="IPR013655">
    <property type="entry name" value="PAS_fold_3"/>
</dbReference>
<evidence type="ECO:0000259" key="4">
    <source>
        <dbReference type="PROSITE" id="PS50883"/>
    </source>
</evidence>
<dbReference type="Pfam" id="PF12860">
    <property type="entry name" value="PAS_7"/>
    <property type="match status" value="2"/>
</dbReference>
<dbReference type="InterPro" id="IPR001633">
    <property type="entry name" value="EAL_dom"/>
</dbReference>
<evidence type="ECO:0000256" key="1">
    <source>
        <dbReference type="SAM" id="Phobius"/>
    </source>
</evidence>
<dbReference type="InterPro" id="IPR000014">
    <property type="entry name" value="PAS"/>
</dbReference>
<gene>
    <name evidence="6" type="ORF">IFO67_12725</name>
</gene>
<dbReference type="RefSeq" id="WP_187718560.1">
    <property type="nucleotide sequence ID" value="NZ_JACTAH010000002.1"/>
</dbReference>
<dbReference type="Pfam" id="PF08447">
    <property type="entry name" value="PAS_3"/>
    <property type="match status" value="1"/>
</dbReference>
<dbReference type="SMART" id="SM00267">
    <property type="entry name" value="GGDEF"/>
    <property type="match status" value="1"/>
</dbReference>
<dbReference type="CDD" id="cd01948">
    <property type="entry name" value="EAL"/>
    <property type="match status" value="1"/>
</dbReference>
<dbReference type="PROSITE" id="PS50112">
    <property type="entry name" value="PAS"/>
    <property type="match status" value="1"/>
</dbReference>
<dbReference type="InterPro" id="IPR035919">
    <property type="entry name" value="EAL_sf"/>
</dbReference>
<dbReference type="InterPro" id="IPR000700">
    <property type="entry name" value="PAS-assoc_C"/>
</dbReference>
<dbReference type="CDD" id="cd01949">
    <property type="entry name" value="GGDEF"/>
    <property type="match status" value="1"/>
</dbReference>
<protein>
    <submittedName>
        <fullName evidence="6">EAL domain-containing protein</fullName>
    </submittedName>
</protein>
<dbReference type="Gene3D" id="3.30.70.270">
    <property type="match status" value="1"/>
</dbReference>
<feature type="transmembrane region" description="Helical" evidence="1">
    <location>
        <begin position="12"/>
        <end position="32"/>
    </location>
</feature>
<dbReference type="SUPFAM" id="SSF55785">
    <property type="entry name" value="PYP-like sensor domain (PAS domain)"/>
    <property type="match status" value="3"/>
</dbReference>
<dbReference type="PROSITE" id="PS50887">
    <property type="entry name" value="GGDEF"/>
    <property type="match status" value="1"/>
</dbReference>
<dbReference type="PANTHER" id="PTHR44757">
    <property type="entry name" value="DIGUANYLATE CYCLASE DGCP"/>
    <property type="match status" value="1"/>
</dbReference>
<dbReference type="SUPFAM" id="SSF141868">
    <property type="entry name" value="EAL domain-like"/>
    <property type="match status" value="1"/>
</dbReference>
<dbReference type="Pfam" id="PF00990">
    <property type="entry name" value="GGDEF"/>
    <property type="match status" value="1"/>
</dbReference>
<proteinExistence type="predicted"/>
<dbReference type="NCBIfam" id="TIGR00254">
    <property type="entry name" value="GGDEF"/>
    <property type="match status" value="1"/>
</dbReference>
<dbReference type="PANTHER" id="PTHR44757:SF2">
    <property type="entry name" value="BIOFILM ARCHITECTURE MAINTENANCE PROTEIN MBAA"/>
    <property type="match status" value="1"/>
</dbReference>
<dbReference type="SMART" id="SM00086">
    <property type="entry name" value="PAC"/>
    <property type="match status" value="2"/>
</dbReference>
<name>A0ABR9BE88_9RHOO</name>
<dbReference type="InterPro" id="IPR043128">
    <property type="entry name" value="Rev_trsase/Diguanyl_cyclase"/>
</dbReference>
<dbReference type="InterPro" id="IPR052155">
    <property type="entry name" value="Biofilm_reg_signaling"/>
</dbReference>
<keyword evidence="1" id="KW-0472">Membrane</keyword>
<accession>A0ABR9BE88</accession>
<dbReference type="PROSITE" id="PS50883">
    <property type="entry name" value="EAL"/>
    <property type="match status" value="1"/>
</dbReference>
<dbReference type="EMBL" id="JACYTO010000002">
    <property type="protein sequence ID" value="MBD8503752.1"/>
    <property type="molecule type" value="Genomic_DNA"/>
</dbReference>
<feature type="domain" description="PAC" evidence="3">
    <location>
        <begin position="417"/>
        <end position="469"/>
    </location>
</feature>
<dbReference type="Pfam" id="PF00563">
    <property type="entry name" value="EAL"/>
    <property type="match status" value="1"/>
</dbReference>
<evidence type="ECO:0000313" key="6">
    <source>
        <dbReference type="EMBL" id="MBD8503752.1"/>
    </source>
</evidence>
<feature type="domain" description="GGDEF" evidence="5">
    <location>
        <begin position="760"/>
        <end position="893"/>
    </location>
</feature>
<dbReference type="SMART" id="SM00052">
    <property type="entry name" value="EAL"/>
    <property type="match status" value="1"/>
</dbReference>
<dbReference type="PROSITE" id="PS50113">
    <property type="entry name" value="PAC"/>
    <property type="match status" value="1"/>
</dbReference>
<dbReference type="InterPro" id="IPR035965">
    <property type="entry name" value="PAS-like_dom_sf"/>
</dbReference>
<dbReference type="InterPro" id="IPR029787">
    <property type="entry name" value="Nucleotide_cyclase"/>
</dbReference>
<organism evidence="6 7">
    <name type="scientific">Thauera sedimentorum</name>
    <dbReference type="NCBI Taxonomy" id="2767595"/>
    <lineage>
        <taxon>Bacteria</taxon>
        <taxon>Pseudomonadati</taxon>
        <taxon>Pseudomonadota</taxon>
        <taxon>Betaproteobacteria</taxon>
        <taxon>Rhodocyclales</taxon>
        <taxon>Zoogloeaceae</taxon>
        <taxon>Thauera</taxon>
    </lineage>
</organism>
<sequence>MSRAKADPFTIQFAAVFLIVASAIALAFFAYYQQQSSVVRDGARAELQSVVRLLAQDVARWRNERLGDGEVLRRNRAGLAQLDRSLAGDNGIGSAELRYWLQGYLDVSDYESVLVLDARGQELLALGRAHQLSPATAVAVREARESGFTRLSSLQRDPAGEIYLDLVVPVPLAGEHWQVDTVVLRVSPDNYLIPLLQGSPRITQSGETLLFERTANGLRLMLPARFRAPDAPPLEVSRDDPVAVSAAALRGDLDGEGQDYRNGPLVFAAAAQIEEAGWLLLSKVDQEELLAGSRQQLLGAAAVSLLLLIAAAVALARIWRNQRRVTRGRLREEQRYRQELERLRNDLIETMEVARLGGWERNLISDELWWSDRTRKLLGIADGVAPTREAFLERIHPDDREQVNEALTSAYREGKSGDFYYRIVGAAGAIRHFHNRFRIEKDVDGKPWRVVGTVQDITGQQLLAQELERKSAYLLAIVNHLPQGISVFDETLHLQYWNEGFADVLELPPGTVYQNVSFDDLIMVPALRGEYGPGDPAEHVRKRRELALQFQAHRFERTRPNGRTHLVAGEPLFIDGKVAGFITTYTDITEHKHAQAELARQNRILQTIIENIPGGVTLIDRDLNLVACNEELKRVLDFPDELFANGLPTLETLMRYNAERGEYGDGDPERIVADLLARARRTEPHSFERTRPDGTVLHVQGQPLPDGGFVTIYTDITERKRAEAEIEHLAHHDMLTGLANRFSLDARLAQSLADSRRNGHGLAVLFLDLDRFKHINDSLGHQVGDCLLKEVAERLRHTVRDADIVARQGGDEFVVVIQGISSSARAAHVAEKILTRLSAPYETGGAELHTTPSIGIALYPEDGEDAAELLRCADTAMYHAKALGRANYQFFTEEMNRSATERLDLERKLRRALQQGEFELWYQPQLGAADGRVRGVEALVRWRHPEDGLIPPFRFIPLAEETGLIVELGKWVLREACRQARAWLDRGLPSLRMSVNLSTRQLMHAGLAEAVGEALADSELPASQLELEITESSVMERPNDAIPVLGGLKRLGVRLAIDDFGTGYSSLSYLKLFPLDHLKIDRSFVSDIEHDANDAAIVAAAVSMAHNLGLSVIAEGVETAVQVARLSELGCDELQGYHFSRPLPADEAEDWLQKRFADLG</sequence>
<comment type="caution">
    <text evidence="6">The sequence shown here is derived from an EMBL/GenBank/DDBJ whole genome shotgun (WGS) entry which is preliminary data.</text>
</comment>
<dbReference type="Gene3D" id="3.20.20.450">
    <property type="entry name" value="EAL domain"/>
    <property type="match status" value="1"/>
</dbReference>
<dbReference type="CDD" id="cd00130">
    <property type="entry name" value="PAS"/>
    <property type="match status" value="1"/>
</dbReference>
<dbReference type="SMART" id="SM00091">
    <property type="entry name" value="PAS"/>
    <property type="match status" value="3"/>
</dbReference>